<evidence type="ECO:0000259" key="1">
    <source>
        <dbReference type="PROSITE" id="PS50097"/>
    </source>
</evidence>
<dbReference type="SUPFAM" id="SSF54695">
    <property type="entry name" value="POZ domain"/>
    <property type="match status" value="1"/>
</dbReference>
<feature type="domain" description="BTB" evidence="1">
    <location>
        <begin position="31"/>
        <end position="60"/>
    </location>
</feature>
<dbReference type="AlphaFoldDB" id="A0A8C3QNQ7"/>
<protein>
    <recommendedName>
        <fullName evidence="1">BTB domain-containing protein</fullName>
    </recommendedName>
</protein>
<dbReference type="PROSITE" id="PS50097">
    <property type="entry name" value="BTB"/>
    <property type="match status" value="1"/>
</dbReference>
<dbReference type="GO" id="GO:0000978">
    <property type="term" value="F:RNA polymerase II cis-regulatory region sequence-specific DNA binding"/>
    <property type="evidence" value="ECO:0007669"/>
    <property type="project" value="TreeGrafter"/>
</dbReference>
<reference evidence="2" key="2">
    <citation type="submission" date="2025-09" db="UniProtKB">
        <authorList>
            <consortium name="Ensembl"/>
        </authorList>
    </citation>
    <scope>IDENTIFICATION</scope>
</reference>
<sequence>MAPGRVRISFPRHAPALLDSLNRLRLQGKFCDVAIHAGGRVFAAHGSVLAAASPFFHDKLLLRAGPRLALPPYRPVWTSAGPLSDQNGPVQTGMDRCWACQ</sequence>
<evidence type="ECO:0000313" key="3">
    <source>
        <dbReference type="Proteomes" id="UP000694396"/>
    </source>
</evidence>
<dbReference type="PANTHER" id="PTHR46105:SF14">
    <property type="entry name" value="ZINC FINGER AND BTB DOMAIN-CONTAINING PROTEIN 22"/>
    <property type="match status" value="1"/>
</dbReference>
<dbReference type="GO" id="GO:0000981">
    <property type="term" value="F:DNA-binding transcription factor activity, RNA polymerase II-specific"/>
    <property type="evidence" value="ECO:0007669"/>
    <property type="project" value="TreeGrafter"/>
</dbReference>
<name>A0A8C3QNQ7_9PASS</name>
<dbReference type="InterPro" id="IPR000210">
    <property type="entry name" value="BTB/POZ_dom"/>
</dbReference>
<dbReference type="Gene3D" id="3.30.710.10">
    <property type="entry name" value="Potassium Channel Kv1.1, Chain A"/>
    <property type="match status" value="1"/>
</dbReference>
<accession>A0A8C3QNQ7</accession>
<proteinExistence type="predicted"/>
<organism evidence="2 3">
    <name type="scientific">Cyanoderma ruficeps</name>
    <name type="common">rufous-capped babbler</name>
    <dbReference type="NCBI Taxonomy" id="181631"/>
    <lineage>
        <taxon>Eukaryota</taxon>
        <taxon>Metazoa</taxon>
        <taxon>Chordata</taxon>
        <taxon>Craniata</taxon>
        <taxon>Vertebrata</taxon>
        <taxon>Euteleostomi</taxon>
        <taxon>Archelosauria</taxon>
        <taxon>Archosauria</taxon>
        <taxon>Dinosauria</taxon>
        <taxon>Saurischia</taxon>
        <taxon>Theropoda</taxon>
        <taxon>Coelurosauria</taxon>
        <taxon>Aves</taxon>
        <taxon>Neognathae</taxon>
        <taxon>Neoaves</taxon>
        <taxon>Telluraves</taxon>
        <taxon>Australaves</taxon>
        <taxon>Passeriformes</taxon>
        <taxon>Sylvioidea</taxon>
        <taxon>Timaliidae</taxon>
        <taxon>Cyanoderma</taxon>
    </lineage>
</organism>
<keyword evidence="3" id="KW-1185">Reference proteome</keyword>
<dbReference type="Ensembl" id="ENSCRFT00000009241.1">
    <property type="protein sequence ID" value="ENSCRFP00000008916.1"/>
    <property type="gene ID" value="ENSCRFG00000007014.1"/>
</dbReference>
<dbReference type="Proteomes" id="UP000694396">
    <property type="component" value="Unplaced"/>
</dbReference>
<reference evidence="2" key="1">
    <citation type="submission" date="2025-08" db="UniProtKB">
        <authorList>
            <consortium name="Ensembl"/>
        </authorList>
    </citation>
    <scope>IDENTIFICATION</scope>
</reference>
<dbReference type="InterPro" id="IPR050457">
    <property type="entry name" value="ZnFinger_BTB_dom_contain"/>
</dbReference>
<dbReference type="PANTHER" id="PTHR46105">
    <property type="entry name" value="AGAP004733-PA"/>
    <property type="match status" value="1"/>
</dbReference>
<dbReference type="Pfam" id="PF00651">
    <property type="entry name" value="BTB"/>
    <property type="match status" value="1"/>
</dbReference>
<evidence type="ECO:0000313" key="2">
    <source>
        <dbReference type="Ensembl" id="ENSCRFP00000008916.1"/>
    </source>
</evidence>
<dbReference type="InterPro" id="IPR011333">
    <property type="entry name" value="SKP1/BTB/POZ_sf"/>
</dbReference>